<reference evidence="2 3" key="1">
    <citation type="journal article" date="2017" name="BMC Genomics">
        <title>Comparative genomic and phylogenomic analyses of the Bifidobacteriaceae family.</title>
        <authorList>
            <person name="Lugli G.A."/>
            <person name="Milani C."/>
            <person name="Turroni F."/>
            <person name="Duranti S."/>
            <person name="Mancabelli L."/>
            <person name="Mangifesta M."/>
            <person name="Ferrario C."/>
            <person name="Modesto M."/>
            <person name="Mattarelli P."/>
            <person name="Jiri K."/>
            <person name="van Sinderen D."/>
            <person name="Ventura M."/>
        </authorList>
    </citation>
    <scope>NUCLEOTIDE SEQUENCE [LARGE SCALE GENOMIC DNA]</scope>
    <source>
        <strain evidence="2 3">DSM 28807</strain>
    </source>
</reference>
<dbReference type="CDD" id="cd00077">
    <property type="entry name" value="HDc"/>
    <property type="match status" value="1"/>
</dbReference>
<dbReference type="Pfam" id="PF01966">
    <property type="entry name" value="HD"/>
    <property type="match status" value="1"/>
</dbReference>
<evidence type="ECO:0000313" key="3">
    <source>
        <dbReference type="Proteomes" id="UP000216352"/>
    </source>
</evidence>
<dbReference type="Gene3D" id="1.10.3210.10">
    <property type="entry name" value="Hypothetical protein af1432"/>
    <property type="match status" value="1"/>
</dbReference>
<dbReference type="SMART" id="SM00471">
    <property type="entry name" value="HDc"/>
    <property type="match status" value="1"/>
</dbReference>
<sequence length="261" mass="29182">MSKDLQRCWTESLCPALPAQRTAYNVGMDGFVPTLEQIDELHRKIAPSEAAYELVHTHCVIVSRIACQLARRRNALFVCQCTLPQGGEVPPTDGVTGGTTPPRLLDERLTMIGGLLHDIGTYRVLKHDGTDGEELKFSKKRYILHGLLGYEYLIGEGVSEEIAQFARNHTGVGLTREDVERQGLPLPPDDYVPMNLEQEAVMVADKYHSKSVPPKFLSVDAYTARAERFGEENKRRWLDAVEQYGVPDIPALAAEYGMRMI</sequence>
<organism evidence="2 3">
    <name type="scientific">Bifidobacterium lemurum</name>
    <dbReference type="NCBI Taxonomy" id="1603886"/>
    <lineage>
        <taxon>Bacteria</taxon>
        <taxon>Bacillati</taxon>
        <taxon>Actinomycetota</taxon>
        <taxon>Actinomycetes</taxon>
        <taxon>Bifidobacteriales</taxon>
        <taxon>Bifidobacteriaceae</taxon>
        <taxon>Bifidobacterium</taxon>
    </lineage>
</organism>
<dbReference type="STRING" id="1603886.GCA_001895165_02077"/>
<dbReference type="GO" id="GO:0016787">
    <property type="term" value="F:hydrolase activity"/>
    <property type="evidence" value="ECO:0007669"/>
    <property type="project" value="UniProtKB-KW"/>
</dbReference>
<proteinExistence type="predicted"/>
<comment type="caution">
    <text evidence="2">The sequence shown here is derived from an EMBL/GenBank/DDBJ whole genome shotgun (WGS) entry which is preliminary data.</text>
</comment>
<accession>A0A261FUR8</accession>
<dbReference type="InterPro" id="IPR003607">
    <property type="entry name" value="HD/PDEase_dom"/>
</dbReference>
<protein>
    <submittedName>
        <fullName evidence="2">Phosphohydrolase</fullName>
    </submittedName>
</protein>
<dbReference type="EMBL" id="MWWX01000003">
    <property type="protein sequence ID" value="OZG62858.1"/>
    <property type="molecule type" value="Genomic_DNA"/>
</dbReference>
<keyword evidence="2" id="KW-0378">Hydrolase</keyword>
<dbReference type="InterPro" id="IPR006674">
    <property type="entry name" value="HD_domain"/>
</dbReference>
<gene>
    <name evidence="2" type="ORF">BLEM_0526</name>
</gene>
<name>A0A261FUR8_9BIFI</name>
<dbReference type="SUPFAM" id="SSF109604">
    <property type="entry name" value="HD-domain/PDEase-like"/>
    <property type="match status" value="1"/>
</dbReference>
<dbReference type="Proteomes" id="UP000216352">
    <property type="component" value="Unassembled WGS sequence"/>
</dbReference>
<dbReference type="AlphaFoldDB" id="A0A261FUR8"/>
<evidence type="ECO:0000259" key="1">
    <source>
        <dbReference type="SMART" id="SM00471"/>
    </source>
</evidence>
<evidence type="ECO:0000313" key="2">
    <source>
        <dbReference type="EMBL" id="OZG62858.1"/>
    </source>
</evidence>
<feature type="domain" description="HD/PDEase" evidence="1">
    <location>
        <begin position="51"/>
        <end position="219"/>
    </location>
</feature>
<keyword evidence="3" id="KW-1185">Reference proteome</keyword>